<evidence type="ECO:0000313" key="3">
    <source>
        <dbReference type="EMBL" id="MEE2055440.1"/>
    </source>
</evidence>
<protein>
    <submittedName>
        <fullName evidence="3">Uncharacterized protein</fullName>
    </submittedName>
</protein>
<gene>
    <name evidence="3" type="ORF">Q8A49_33585</name>
</gene>
<evidence type="ECO:0000256" key="2">
    <source>
        <dbReference type="SAM" id="Phobius"/>
    </source>
</evidence>
<dbReference type="EMBL" id="JAUUCC010000181">
    <property type="protein sequence ID" value="MEE2055440.1"/>
    <property type="molecule type" value="Genomic_DNA"/>
</dbReference>
<keyword evidence="2" id="KW-0472">Membrane</keyword>
<evidence type="ECO:0000313" key="4">
    <source>
        <dbReference type="Proteomes" id="UP001348641"/>
    </source>
</evidence>
<sequence>MNTLLTSAAVAANDFSLDKNTVTPGVMGFLVIFAIGVVLYFLMRSLTGKLRALPKEGDGSPEAGGPAPASDDGAAGVAASAAPDGAGESKA</sequence>
<dbReference type="Proteomes" id="UP001348641">
    <property type="component" value="Unassembled WGS sequence"/>
</dbReference>
<organism evidence="3 4">
    <name type="scientific">Nocardiopsis tropica</name>
    <dbReference type="NCBI Taxonomy" id="109330"/>
    <lineage>
        <taxon>Bacteria</taxon>
        <taxon>Bacillati</taxon>
        <taxon>Actinomycetota</taxon>
        <taxon>Actinomycetes</taxon>
        <taxon>Streptosporangiales</taxon>
        <taxon>Nocardiopsidaceae</taxon>
        <taxon>Nocardiopsis</taxon>
    </lineage>
</organism>
<proteinExistence type="predicted"/>
<feature type="region of interest" description="Disordered" evidence="1">
    <location>
        <begin position="52"/>
        <end position="91"/>
    </location>
</feature>
<comment type="caution">
    <text evidence="3">The sequence shown here is derived from an EMBL/GenBank/DDBJ whole genome shotgun (WGS) entry which is preliminary data.</text>
</comment>
<feature type="compositionally biased region" description="Low complexity" evidence="1">
    <location>
        <begin position="60"/>
        <end position="91"/>
    </location>
</feature>
<evidence type="ECO:0000256" key="1">
    <source>
        <dbReference type="SAM" id="MobiDB-lite"/>
    </source>
</evidence>
<keyword evidence="2" id="KW-0812">Transmembrane</keyword>
<accession>A0ABU7L1K4</accession>
<name>A0ABU7L1K4_9ACTN</name>
<keyword evidence="2" id="KW-1133">Transmembrane helix</keyword>
<reference evidence="3 4" key="1">
    <citation type="submission" date="2023-07" db="EMBL/GenBank/DDBJ databases">
        <authorList>
            <person name="Girao M."/>
            <person name="Carvalho M.F."/>
        </authorList>
    </citation>
    <scope>NUCLEOTIDE SEQUENCE [LARGE SCALE GENOMIC DNA]</scope>
    <source>
        <strain evidence="3 4">66/93</strain>
    </source>
</reference>
<dbReference type="RefSeq" id="WP_330162194.1">
    <property type="nucleotide sequence ID" value="NZ_BAAAJA010000037.1"/>
</dbReference>
<feature type="transmembrane region" description="Helical" evidence="2">
    <location>
        <begin position="26"/>
        <end position="43"/>
    </location>
</feature>